<dbReference type="OrthoDB" id="440676at2759"/>
<evidence type="ECO:0000256" key="4">
    <source>
        <dbReference type="ARBA" id="ARBA00022618"/>
    </source>
</evidence>
<dbReference type="InterPro" id="IPR000789">
    <property type="entry name" value="Cyclin-dep_kinase_reg-sub"/>
</dbReference>
<dbReference type="PROSITE" id="PS00944">
    <property type="entry name" value="CKS_1"/>
    <property type="match status" value="1"/>
</dbReference>
<sequence length="201" mass="23087">APTAQLTWNVLKSRARALQLSTPRVRPPARDHAPLHQDALRFHVMPIIHGNLATGLSFASLRNDRFGEAAMIGWKSAPPSSCKRGRRLVSTAGQSAAGCRIQTGFVGPVVVESLLWPDWSRGPLRPVFTPLSHLPRRRRMAHKQIYYSDKYFDEHYEYRHVMLPRELSKQVPKTHLMSEEEWRRLGVQQSLGWVHYMIHEP</sequence>
<dbReference type="Gene3D" id="3.30.170.10">
    <property type="entry name" value="Cyclin-dependent kinase, regulatory subunit"/>
    <property type="match status" value="1"/>
</dbReference>
<comment type="subunit">
    <text evidence="3">Forms a homohexamer that can probably bind six kinase subunits.</text>
</comment>
<evidence type="ECO:0000313" key="8">
    <source>
        <dbReference type="Proteomes" id="UP000700334"/>
    </source>
</evidence>
<comment type="similarity">
    <text evidence="2 6">Belongs to the CKS family.</text>
</comment>
<dbReference type="PRINTS" id="PR00296">
    <property type="entry name" value="CYCLINKINASE"/>
</dbReference>
<comment type="caution">
    <text evidence="7">The sequence shown here is derived from an EMBL/GenBank/DDBJ whole genome shotgun (WGS) entry which is preliminary data.</text>
</comment>
<gene>
    <name evidence="7" type="ORF">J0S82_004193</name>
</gene>
<evidence type="ECO:0000256" key="3">
    <source>
        <dbReference type="ARBA" id="ARBA00011253"/>
    </source>
</evidence>
<dbReference type="GO" id="GO:0016538">
    <property type="term" value="F:cyclin-dependent protein serine/threonine kinase regulator activity"/>
    <property type="evidence" value="ECO:0007669"/>
    <property type="project" value="InterPro"/>
</dbReference>
<organism evidence="7 8">
    <name type="scientific">Galemys pyrenaicus</name>
    <name type="common">Iberian desman</name>
    <name type="synonym">Pyrenean desman</name>
    <dbReference type="NCBI Taxonomy" id="202257"/>
    <lineage>
        <taxon>Eukaryota</taxon>
        <taxon>Metazoa</taxon>
        <taxon>Chordata</taxon>
        <taxon>Craniata</taxon>
        <taxon>Vertebrata</taxon>
        <taxon>Euteleostomi</taxon>
        <taxon>Mammalia</taxon>
        <taxon>Eutheria</taxon>
        <taxon>Laurasiatheria</taxon>
        <taxon>Eulipotyphla</taxon>
        <taxon>Talpidae</taxon>
        <taxon>Galemys</taxon>
    </lineage>
</organism>
<dbReference type="Proteomes" id="UP000700334">
    <property type="component" value="Unassembled WGS sequence"/>
</dbReference>
<keyword evidence="8" id="KW-1185">Reference proteome</keyword>
<dbReference type="GO" id="GO:0051301">
    <property type="term" value="P:cell division"/>
    <property type="evidence" value="ECO:0007669"/>
    <property type="project" value="UniProtKB-UniRule"/>
</dbReference>
<evidence type="ECO:0000256" key="6">
    <source>
        <dbReference type="RuleBase" id="RU311113"/>
    </source>
</evidence>
<proteinExistence type="inferred from homology"/>
<reference evidence="7" key="1">
    <citation type="journal article" date="2021" name="Evol. Appl.">
        <title>The genome of the Pyrenean desman and the effects of bottlenecks and inbreeding on the genomic landscape of an endangered species.</title>
        <authorList>
            <person name="Escoda L."/>
            <person name="Castresana J."/>
        </authorList>
    </citation>
    <scope>NUCLEOTIDE SEQUENCE</scope>
    <source>
        <strain evidence="7">IBE-C5619</strain>
    </source>
</reference>
<dbReference type="FunFam" id="3.30.170.10:FF:000001">
    <property type="entry name" value="Cyclin-dependent kinases regulatory subunit"/>
    <property type="match status" value="1"/>
</dbReference>
<dbReference type="SMART" id="SM01084">
    <property type="entry name" value="CKS"/>
    <property type="match status" value="1"/>
</dbReference>
<comment type="function">
    <text evidence="1 6">Binds to the catalytic subunit of the cyclin dependent kinases and is essential for their biological function.</text>
</comment>
<name>A0A8J6AL11_GALPY</name>
<dbReference type="EMBL" id="JAGFMF010011576">
    <property type="protein sequence ID" value="KAG8520230.1"/>
    <property type="molecule type" value="Genomic_DNA"/>
</dbReference>
<dbReference type="AlphaFoldDB" id="A0A8J6AL11"/>
<dbReference type="PANTHER" id="PTHR23415">
    <property type="entry name" value="CYCLIN-DEPENDENT KINASES REGULATORY SUBUNIT/60S RIBOSOME SUBUNIT BIOGENESIS PROTEIN NIP7"/>
    <property type="match status" value="1"/>
</dbReference>
<keyword evidence="5 6" id="KW-0131">Cell cycle</keyword>
<accession>A0A8J6AL11</accession>
<dbReference type="SUPFAM" id="SSF55637">
    <property type="entry name" value="Cell cycle regulatory proteins"/>
    <property type="match status" value="1"/>
</dbReference>
<evidence type="ECO:0000256" key="2">
    <source>
        <dbReference type="ARBA" id="ARBA00007782"/>
    </source>
</evidence>
<dbReference type="Pfam" id="PF01111">
    <property type="entry name" value="CKS"/>
    <property type="match status" value="1"/>
</dbReference>
<evidence type="ECO:0000313" key="7">
    <source>
        <dbReference type="EMBL" id="KAG8520230.1"/>
    </source>
</evidence>
<keyword evidence="4 6" id="KW-0132">Cell division</keyword>
<dbReference type="InterPro" id="IPR036858">
    <property type="entry name" value="Cyclin-dep_kinase_reg-sub_sf"/>
</dbReference>
<feature type="non-terminal residue" evidence="7">
    <location>
        <position position="201"/>
    </location>
</feature>
<evidence type="ECO:0000256" key="5">
    <source>
        <dbReference type="ARBA" id="ARBA00023306"/>
    </source>
</evidence>
<evidence type="ECO:0000256" key="1">
    <source>
        <dbReference type="ARBA" id="ARBA00002449"/>
    </source>
</evidence>
<protein>
    <recommendedName>
        <fullName evidence="6">Cyclin-dependent kinases regulatory subunit</fullName>
    </recommendedName>
</protein>
<feature type="non-terminal residue" evidence="7">
    <location>
        <position position="1"/>
    </location>
</feature>